<evidence type="ECO:0000256" key="1">
    <source>
        <dbReference type="SAM" id="Phobius"/>
    </source>
</evidence>
<dbReference type="Proteomes" id="UP000681967">
    <property type="component" value="Unassembled WGS sequence"/>
</dbReference>
<dbReference type="AlphaFoldDB" id="A0A8S3AJH1"/>
<keyword evidence="1" id="KW-0812">Transmembrane</keyword>
<comment type="caution">
    <text evidence="2">The sequence shown here is derived from an EMBL/GenBank/DDBJ whole genome shotgun (WGS) entry which is preliminary data.</text>
</comment>
<gene>
    <name evidence="2" type="ORF">BYL167_LOCUS44983</name>
</gene>
<keyword evidence="1" id="KW-0472">Membrane</keyword>
<evidence type="ECO:0000313" key="2">
    <source>
        <dbReference type="EMBL" id="CAF4723659.1"/>
    </source>
</evidence>
<sequence length="49" mass="5417">MSAFPINPRYSKMLVIAQENKDILPYVIALVATLSVNEVLTSGLVKIQK</sequence>
<dbReference type="EMBL" id="CAJOBH010123514">
    <property type="protein sequence ID" value="CAF4723659.1"/>
    <property type="molecule type" value="Genomic_DNA"/>
</dbReference>
<keyword evidence="1" id="KW-1133">Transmembrane helix</keyword>
<name>A0A8S3AJH1_9BILA</name>
<proteinExistence type="predicted"/>
<feature type="non-terminal residue" evidence="2">
    <location>
        <position position="49"/>
    </location>
</feature>
<feature type="transmembrane region" description="Helical" evidence="1">
    <location>
        <begin position="23"/>
        <end position="45"/>
    </location>
</feature>
<dbReference type="Pfam" id="PF21010">
    <property type="entry name" value="HA2_C"/>
    <property type="match status" value="1"/>
</dbReference>
<evidence type="ECO:0000313" key="3">
    <source>
        <dbReference type="Proteomes" id="UP000681967"/>
    </source>
</evidence>
<dbReference type="Gene3D" id="1.20.120.1080">
    <property type="match status" value="1"/>
</dbReference>
<reference evidence="2" key="1">
    <citation type="submission" date="2021-02" db="EMBL/GenBank/DDBJ databases">
        <authorList>
            <person name="Nowell W R."/>
        </authorList>
    </citation>
    <scope>NUCLEOTIDE SEQUENCE</scope>
</reference>
<accession>A0A8S3AJH1</accession>
<protein>
    <submittedName>
        <fullName evidence="2">Uncharacterized protein</fullName>
    </submittedName>
</protein>
<organism evidence="2 3">
    <name type="scientific">Rotaria magnacalcarata</name>
    <dbReference type="NCBI Taxonomy" id="392030"/>
    <lineage>
        <taxon>Eukaryota</taxon>
        <taxon>Metazoa</taxon>
        <taxon>Spiralia</taxon>
        <taxon>Gnathifera</taxon>
        <taxon>Rotifera</taxon>
        <taxon>Eurotatoria</taxon>
        <taxon>Bdelloidea</taxon>
        <taxon>Philodinida</taxon>
        <taxon>Philodinidae</taxon>
        <taxon>Rotaria</taxon>
    </lineage>
</organism>